<accession>A0A2T0GUI8</accession>
<dbReference type="InterPro" id="IPR011335">
    <property type="entry name" value="Restrct_endonuc-II-like"/>
</dbReference>
<feature type="domain" description="Putative restriction endonuclease" evidence="1">
    <location>
        <begin position="35"/>
        <end position="190"/>
    </location>
</feature>
<evidence type="ECO:0000313" key="3">
    <source>
        <dbReference type="Proteomes" id="UP000239352"/>
    </source>
</evidence>
<dbReference type="InterPro" id="IPR008538">
    <property type="entry name" value="Uma2"/>
</dbReference>
<keyword evidence="3" id="KW-1185">Reference proteome</keyword>
<comment type="caution">
    <text evidence="2">The sequence shown here is derived from an EMBL/GenBank/DDBJ whole genome shotgun (WGS) entry which is preliminary data.</text>
</comment>
<dbReference type="AlphaFoldDB" id="A0A2T0GUI8"/>
<dbReference type="Proteomes" id="UP000239352">
    <property type="component" value="Unassembled WGS sequence"/>
</dbReference>
<dbReference type="CDD" id="cd06260">
    <property type="entry name" value="DUF820-like"/>
    <property type="match status" value="1"/>
</dbReference>
<dbReference type="EMBL" id="PVSR01000025">
    <property type="protein sequence ID" value="PRW62786.1"/>
    <property type="molecule type" value="Genomic_DNA"/>
</dbReference>
<dbReference type="STRING" id="1050202.GCA_000384035_03716"/>
<dbReference type="SUPFAM" id="SSF52980">
    <property type="entry name" value="Restriction endonuclease-like"/>
    <property type="match status" value="1"/>
</dbReference>
<evidence type="ECO:0000259" key="1">
    <source>
        <dbReference type="Pfam" id="PF05685"/>
    </source>
</evidence>
<dbReference type="Gene3D" id="3.90.1570.10">
    <property type="entry name" value="tt1808, chain A"/>
    <property type="match status" value="1"/>
</dbReference>
<sequence length="201" mass="22099">MAAPARDTGAFDPLVELHGLCTPELADRYLPIPGIPPAKYECQEGHLIVTPYGGSANAYAAYRILTLMEPRARQLGRRVYPTLNVRLGISRWIQPDFAVLGQPARGRVWIPSESVLLVGECVSPSSRTAERIDKPAMCAEAGIEYFMRVQVSYSKGHAEVVLRRLGEDGTYEVHAKALAGSTFETELPFPLSFDPAELLED</sequence>
<dbReference type="InterPro" id="IPR012296">
    <property type="entry name" value="Nuclease_put_TT1808"/>
</dbReference>
<evidence type="ECO:0000313" key="2">
    <source>
        <dbReference type="EMBL" id="PRW62786.1"/>
    </source>
</evidence>
<organism evidence="2 3">
    <name type="scientific">Actinopolyspora mortivallis</name>
    <dbReference type="NCBI Taxonomy" id="33906"/>
    <lineage>
        <taxon>Bacteria</taxon>
        <taxon>Bacillati</taxon>
        <taxon>Actinomycetota</taxon>
        <taxon>Actinomycetes</taxon>
        <taxon>Actinopolysporales</taxon>
        <taxon>Actinopolysporaceae</taxon>
        <taxon>Actinopolyspora</taxon>
    </lineage>
</organism>
<reference evidence="2 3" key="1">
    <citation type="submission" date="2018-03" db="EMBL/GenBank/DDBJ databases">
        <title>Actinopolyspora mortivallis from Sahara, screening for active biomolecules.</title>
        <authorList>
            <person name="Selama O."/>
            <person name="Wellington E.M.H."/>
            <person name="Hacene H."/>
        </authorList>
    </citation>
    <scope>NUCLEOTIDE SEQUENCE [LARGE SCALE GENOMIC DNA]</scope>
    <source>
        <strain evidence="2 3">M5A</strain>
    </source>
</reference>
<proteinExistence type="predicted"/>
<protein>
    <recommendedName>
        <fullName evidence="1">Putative restriction endonuclease domain-containing protein</fullName>
    </recommendedName>
</protein>
<gene>
    <name evidence="2" type="ORF">CEP50_13720</name>
</gene>
<dbReference type="InParanoid" id="A0A2T0GUI8"/>
<dbReference type="Pfam" id="PF05685">
    <property type="entry name" value="Uma2"/>
    <property type="match status" value="1"/>
</dbReference>
<name>A0A2T0GUI8_ACTMO</name>